<feature type="transmembrane region" description="Helical" evidence="2">
    <location>
        <begin position="129"/>
        <end position="152"/>
    </location>
</feature>
<feature type="transmembrane region" description="Helical" evidence="2">
    <location>
        <begin position="58"/>
        <end position="81"/>
    </location>
</feature>
<gene>
    <name evidence="4" type="ORF">GCM10009844_05840</name>
</gene>
<dbReference type="InterPro" id="IPR025508">
    <property type="entry name" value="DUF4395"/>
</dbReference>
<evidence type="ECO:0000256" key="1">
    <source>
        <dbReference type="SAM" id="MobiDB-lite"/>
    </source>
</evidence>
<feature type="compositionally biased region" description="Polar residues" evidence="1">
    <location>
        <begin position="1"/>
        <end position="14"/>
    </location>
</feature>
<feature type="transmembrane region" description="Helical" evidence="2">
    <location>
        <begin position="102"/>
        <end position="123"/>
    </location>
</feature>
<feature type="domain" description="DUF4395" evidence="3">
    <location>
        <begin position="21"/>
        <end position="154"/>
    </location>
</feature>
<proteinExistence type="predicted"/>
<dbReference type="Pfam" id="PF14340">
    <property type="entry name" value="DUF4395"/>
    <property type="match status" value="1"/>
</dbReference>
<name>A0ABN2Z7X7_9ACTN</name>
<evidence type="ECO:0000313" key="5">
    <source>
        <dbReference type="Proteomes" id="UP001501771"/>
    </source>
</evidence>
<evidence type="ECO:0000313" key="4">
    <source>
        <dbReference type="EMBL" id="GAA2138113.1"/>
    </source>
</evidence>
<evidence type="ECO:0000259" key="3">
    <source>
        <dbReference type="Pfam" id="PF14340"/>
    </source>
</evidence>
<dbReference type="Proteomes" id="UP001501771">
    <property type="component" value="Unassembled WGS sequence"/>
</dbReference>
<feature type="region of interest" description="Disordered" evidence="1">
    <location>
        <begin position="1"/>
        <end position="20"/>
    </location>
</feature>
<reference evidence="4 5" key="1">
    <citation type="journal article" date="2019" name="Int. J. Syst. Evol. Microbiol.">
        <title>The Global Catalogue of Microorganisms (GCM) 10K type strain sequencing project: providing services to taxonomists for standard genome sequencing and annotation.</title>
        <authorList>
            <consortium name="The Broad Institute Genomics Platform"/>
            <consortium name="The Broad Institute Genome Sequencing Center for Infectious Disease"/>
            <person name="Wu L."/>
            <person name="Ma J."/>
        </authorList>
    </citation>
    <scope>NUCLEOTIDE SEQUENCE [LARGE SCALE GENOMIC DNA]</scope>
    <source>
        <strain evidence="4 5">JCM 16022</strain>
    </source>
</reference>
<dbReference type="EMBL" id="BAAAQR010000001">
    <property type="protein sequence ID" value="GAA2138113.1"/>
    <property type="molecule type" value="Genomic_DNA"/>
</dbReference>
<comment type="caution">
    <text evidence="4">The sequence shown here is derived from an EMBL/GenBank/DDBJ whole genome shotgun (WGS) entry which is preliminary data.</text>
</comment>
<evidence type="ECO:0000256" key="2">
    <source>
        <dbReference type="SAM" id="Phobius"/>
    </source>
</evidence>
<keyword evidence="2" id="KW-1133">Transmembrane helix</keyword>
<organism evidence="4 5">
    <name type="scientific">Nocardioides koreensis</name>
    <dbReference type="NCBI Taxonomy" id="433651"/>
    <lineage>
        <taxon>Bacteria</taxon>
        <taxon>Bacillati</taxon>
        <taxon>Actinomycetota</taxon>
        <taxon>Actinomycetes</taxon>
        <taxon>Propionibacteriales</taxon>
        <taxon>Nocardioidaceae</taxon>
        <taxon>Nocardioides</taxon>
    </lineage>
</organism>
<protein>
    <submittedName>
        <fullName evidence="4">DUF4395 domain-containing protein</fullName>
    </submittedName>
</protein>
<sequence>MSTTASQISGTRSQGVARPQVDPRGQQFAAAVTSVVLAVVLLSAPSPIAVALLAVQAVLFAIGAGLGVQSTPHALVFRAVLRPRLGAPSELEDAAPPRFAQTVGLVFATVGLLGFLAGAPVLGLVATGFALVAALLNAVFGFCLGCELYLLIRRATTR</sequence>
<feature type="transmembrane region" description="Helical" evidence="2">
    <location>
        <begin position="28"/>
        <end position="52"/>
    </location>
</feature>
<dbReference type="RefSeq" id="WP_344147283.1">
    <property type="nucleotide sequence ID" value="NZ_BAAAQR010000001.1"/>
</dbReference>
<keyword evidence="5" id="KW-1185">Reference proteome</keyword>
<keyword evidence="2" id="KW-0472">Membrane</keyword>
<accession>A0ABN2Z7X7</accession>
<keyword evidence="2" id="KW-0812">Transmembrane</keyword>